<dbReference type="GO" id="GO:0005634">
    <property type="term" value="C:nucleus"/>
    <property type="evidence" value="ECO:0007669"/>
    <property type="project" value="TreeGrafter"/>
</dbReference>
<keyword evidence="6" id="KW-1185">Reference proteome</keyword>
<dbReference type="InterPro" id="IPR027038">
    <property type="entry name" value="RanGap"/>
</dbReference>
<feature type="region of interest" description="Disordered" evidence="4">
    <location>
        <begin position="1320"/>
        <end position="1350"/>
    </location>
</feature>
<keyword evidence="2" id="KW-0433">Leucine-rich repeat</keyword>
<evidence type="ECO:0000313" key="5">
    <source>
        <dbReference type="EMBL" id="KAJ8604313.1"/>
    </source>
</evidence>
<dbReference type="PANTHER" id="PTHR24113:SF12">
    <property type="entry name" value="RAN GTPASE-ACTIVATING PROTEIN 1"/>
    <property type="match status" value="1"/>
</dbReference>
<dbReference type="GO" id="GO:0031267">
    <property type="term" value="F:small GTPase binding"/>
    <property type="evidence" value="ECO:0007669"/>
    <property type="project" value="TreeGrafter"/>
</dbReference>
<keyword evidence="3" id="KW-0677">Repeat</keyword>
<evidence type="ECO:0000256" key="1">
    <source>
        <dbReference type="ARBA" id="ARBA00022468"/>
    </source>
</evidence>
<feature type="region of interest" description="Disordered" evidence="4">
    <location>
        <begin position="1039"/>
        <end position="1063"/>
    </location>
</feature>
<feature type="compositionally biased region" description="Low complexity" evidence="4">
    <location>
        <begin position="686"/>
        <end position="705"/>
    </location>
</feature>
<dbReference type="GO" id="GO:0005829">
    <property type="term" value="C:cytosol"/>
    <property type="evidence" value="ECO:0007669"/>
    <property type="project" value="TreeGrafter"/>
</dbReference>
<dbReference type="InterPro" id="IPR032675">
    <property type="entry name" value="LRR_dom_sf"/>
</dbReference>
<dbReference type="InterPro" id="IPR001611">
    <property type="entry name" value="Leu-rich_rpt"/>
</dbReference>
<evidence type="ECO:0000256" key="4">
    <source>
        <dbReference type="SAM" id="MobiDB-lite"/>
    </source>
</evidence>
<feature type="compositionally biased region" description="Polar residues" evidence="4">
    <location>
        <begin position="940"/>
        <end position="952"/>
    </location>
</feature>
<dbReference type="SMART" id="SM00368">
    <property type="entry name" value="LRR_RI"/>
    <property type="match status" value="4"/>
</dbReference>
<dbReference type="SUPFAM" id="SSF52047">
    <property type="entry name" value="RNI-like"/>
    <property type="match status" value="1"/>
</dbReference>
<protein>
    <submittedName>
        <fullName evidence="5">Uncharacterized protein</fullName>
    </submittedName>
</protein>
<feature type="compositionally biased region" description="Polar residues" evidence="4">
    <location>
        <begin position="1039"/>
        <end position="1055"/>
    </location>
</feature>
<dbReference type="Pfam" id="PF13516">
    <property type="entry name" value="LRR_6"/>
    <property type="match status" value="2"/>
</dbReference>
<feature type="compositionally biased region" description="Low complexity" evidence="4">
    <location>
        <begin position="731"/>
        <end position="744"/>
    </location>
</feature>
<dbReference type="Proteomes" id="UP001230188">
    <property type="component" value="Unassembled WGS sequence"/>
</dbReference>
<dbReference type="Gene3D" id="3.80.10.10">
    <property type="entry name" value="Ribonuclease Inhibitor"/>
    <property type="match status" value="2"/>
</dbReference>
<feature type="compositionally biased region" description="Basic and acidic residues" evidence="4">
    <location>
        <begin position="1336"/>
        <end position="1350"/>
    </location>
</feature>
<feature type="region of interest" description="Disordered" evidence="4">
    <location>
        <begin position="607"/>
        <end position="769"/>
    </location>
</feature>
<feature type="compositionally biased region" description="Acidic residues" evidence="4">
    <location>
        <begin position="1005"/>
        <end position="1017"/>
    </location>
</feature>
<name>A0AAD7XLD0_9STRA</name>
<accession>A0AAD7XLD0</accession>
<dbReference type="EMBL" id="JAQMWT010000334">
    <property type="protein sequence ID" value="KAJ8604313.1"/>
    <property type="molecule type" value="Genomic_DNA"/>
</dbReference>
<proteinExistence type="predicted"/>
<dbReference type="GO" id="GO:0006913">
    <property type="term" value="P:nucleocytoplasmic transport"/>
    <property type="evidence" value="ECO:0007669"/>
    <property type="project" value="TreeGrafter"/>
</dbReference>
<organism evidence="5 6">
    <name type="scientific">Chrysophaeum taylorii</name>
    <dbReference type="NCBI Taxonomy" id="2483200"/>
    <lineage>
        <taxon>Eukaryota</taxon>
        <taxon>Sar</taxon>
        <taxon>Stramenopiles</taxon>
        <taxon>Ochrophyta</taxon>
        <taxon>Pelagophyceae</taxon>
        <taxon>Pelagomonadales</taxon>
        <taxon>Pelagomonadaceae</taxon>
        <taxon>Chrysophaeum</taxon>
    </lineage>
</organism>
<feature type="region of interest" description="Disordered" evidence="4">
    <location>
        <begin position="909"/>
        <end position="1023"/>
    </location>
</feature>
<evidence type="ECO:0000256" key="2">
    <source>
        <dbReference type="ARBA" id="ARBA00022614"/>
    </source>
</evidence>
<evidence type="ECO:0000313" key="6">
    <source>
        <dbReference type="Proteomes" id="UP001230188"/>
    </source>
</evidence>
<sequence>MSTASTKVMVRDKVSARLGGNLLTNEGNQAHVLSLRLGARVPPLRDDDLVEMAKSFVVEVRRRHCEVQALRNTSNVTLELSVFLDENEVGDRGAAAFAAALCRVSDIARLRVVNLFRNRLGDAGASAVADLLRDANNDILEVRLGANPIGRDARAKLEAVARDRGTFVQLPRTTAASRFFSRAAVLSQRGVYQSVLSARFVALDPPMNDADAIDLARRIKAELRERSKSMPTTGSLIELKIWLQQNRISDEGMAALSAALASARDVAWVSDLRVYANRIGDVGARAIAGLMRGMVKPPSEIHLSDNFVGSDGAKALLDAAAASTKFASDATPLWLQLGNNDQISAEEMVAYARDRLKMHVCLAEDNGKACTKTKCAAAARNEKPAVHLLCGQRGGRRRRRLAPQNFIEDKNGARSSLLLQQSPGASSGGVKCCCSVRQQGVGLSDDDAVQVAVAITDEVRAKTKSGQLLLQPLDLEIILDDNRIGDRGLVAIAGALLHVGDLARVTSLSLARNAVVDATPLADLISKTPWPVASVSIAHNHVRSCVKLIEAAKGRYPTPDGGPFVLDASNNLIPPDSIEKTISLAKVLGVSLDDQGKGNTCCAIRLPQFTKQRSGPPTRDEEPVRARPHPPSIDEANESASSRAAVRPKQPERPTVQEAPPQVDSAEDARSIIEVATKTSRHQLVAPADPAANASSSETSSPQPASKKKLSPTRDAPLRQQLGAPTKKADPAAANASSSSESFPQPAPKKELSRTRDAKKKPIKMSATTQLKESKRASVAGAAKLFEEAMLELGFSEKHAQWIAGAFLRCKKSVASDAAEWVIFGRDDSFNYSIPRALSPQQQRKLQDRMLLQGCVAILTATRSGKKGNTKVSVIACTERLSSQSLFEDVEIILSGCLGGNDVVAPSMKTNVTENGDDHQSASNDDVADVNASEKRDANVPNSDDQQTSSDAAGSVATDDGRNGQPATNEKKAAAKIAAAKKKKKARLLKRRKAVKLAEKKTAPDDDDRGDEEEEPTREERKLAYAAEPVIVDETRTAPSTGSISEANQVSSVSNCDDALGGDDDAQREAVIQDEQLQKKEAALVHDDSPQETGVRRHRQKAALAAAEAATAAWVAQDALDDAAIATLSKKSSIVGHKLRMNLQKLEHSVWLYIEESIGEEEDVDAIDRVSSVLDAFVPAFEDVAEASRDACVRAIITGAQRIESAASLQSILALVRSIVLAVVDVDDAPSGPEGRWALLASRALAASEHGSKDSAVVFASVLLHWRARTLAQEALAITILKSATLVDFGPGELRRAYHDFDADLIAVCRWLAAGVTSDVRDRPRPRQADGSPIKSKAEDVRDDAERERREERRQRRLLLERFARRPSTAGWKASINAKNVVYGGVENAKIRYLDGKIVTTTGQKEVVIRDGPAEGEGYNRFKKTSAGTLRCAAAGSKTIG</sequence>
<feature type="compositionally biased region" description="Basic residues" evidence="4">
    <location>
        <begin position="979"/>
        <end position="995"/>
    </location>
</feature>
<gene>
    <name evidence="5" type="ORF">CTAYLR_002558</name>
</gene>
<dbReference type="GO" id="GO:0005096">
    <property type="term" value="F:GTPase activator activity"/>
    <property type="evidence" value="ECO:0007669"/>
    <property type="project" value="UniProtKB-KW"/>
</dbReference>
<evidence type="ECO:0000256" key="3">
    <source>
        <dbReference type="ARBA" id="ARBA00022737"/>
    </source>
</evidence>
<dbReference type="GO" id="GO:0048471">
    <property type="term" value="C:perinuclear region of cytoplasm"/>
    <property type="evidence" value="ECO:0007669"/>
    <property type="project" value="TreeGrafter"/>
</dbReference>
<comment type="caution">
    <text evidence="5">The sequence shown here is derived from an EMBL/GenBank/DDBJ whole genome shotgun (WGS) entry which is preliminary data.</text>
</comment>
<reference evidence="5" key="1">
    <citation type="submission" date="2023-01" db="EMBL/GenBank/DDBJ databases">
        <title>Metagenome sequencing of chrysophaentin producing Chrysophaeum taylorii.</title>
        <authorList>
            <person name="Davison J."/>
            <person name="Bewley C."/>
        </authorList>
    </citation>
    <scope>NUCLEOTIDE SEQUENCE</scope>
    <source>
        <strain evidence="5">NIES-1699</strain>
    </source>
</reference>
<dbReference type="PANTHER" id="PTHR24113">
    <property type="entry name" value="RAN GTPASE-ACTIVATING PROTEIN 1"/>
    <property type="match status" value="1"/>
</dbReference>
<keyword evidence="1" id="KW-0343">GTPase activation</keyword>